<name>A0AB39KVX5_9CAUL</name>
<dbReference type="PANTHER" id="PTHR36917">
    <property type="entry name" value="INTRACELLULAR SEPTATION PROTEIN A-RELATED"/>
    <property type="match status" value="1"/>
</dbReference>
<keyword evidence="5" id="KW-0997">Cell inner membrane</keyword>
<evidence type="ECO:0000256" key="4">
    <source>
        <dbReference type="ARBA" id="ARBA00023136"/>
    </source>
</evidence>
<evidence type="ECO:0000256" key="1">
    <source>
        <dbReference type="ARBA" id="ARBA00022475"/>
    </source>
</evidence>
<gene>
    <name evidence="5" type="primary">yciB</name>
    <name evidence="6" type="ORF">ABOZ73_05575</name>
</gene>
<organism evidence="6">
    <name type="scientific">Caulobacter sp. 73W</name>
    <dbReference type="NCBI Taxonomy" id="3161137"/>
    <lineage>
        <taxon>Bacteria</taxon>
        <taxon>Pseudomonadati</taxon>
        <taxon>Pseudomonadota</taxon>
        <taxon>Alphaproteobacteria</taxon>
        <taxon>Caulobacterales</taxon>
        <taxon>Caulobacteraceae</taxon>
        <taxon>Caulobacter</taxon>
    </lineage>
</organism>
<comment type="similarity">
    <text evidence="5">Belongs to the YciB family.</text>
</comment>
<dbReference type="RefSeq" id="WP_369061393.1">
    <property type="nucleotide sequence ID" value="NZ_CP158375.1"/>
</dbReference>
<keyword evidence="3 5" id="KW-1133">Transmembrane helix</keyword>
<keyword evidence="1 5" id="KW-1003">Cell membrane</keyword>
<comment type="subcellular location">
    <subcellularLocation>
        <location evidence="5">Cell inner membrane</location>
        <topology evidence="5">Multi-pass membrane protein</topology>
    </subcellularLocation>
</comment>
<keyword evidence="2 5" id="KW-0812">Transmembrane</keyword>
<feature type="transmembrane region" description="Helical" evidence="5">
    <location>
        <begin position="152"/>
        <end position="172"/>
    </location>
</feature>
<proteinExistence type="inferred from homology"/>
<feature type="transmembrane region" description="Helical" evidence="5">
    <location>
        <begin position="34"/>
        <end position="52"/>
    </location>
</feature>
<feature type="transmembrane region" description="Helical" evidence="5">
    <location>
        <begin position="89"/>
        <end position="106"/>
    </location>
</feature>
<dbReference type="PANTHER" id="PTHR36917:SF1">
    <property type="entry name" value="INNER MEMBRANE-SPANNING PROTEIN YCIB"/>
    <property type="match status" value="1"/>
</dbReference>
<feature type="transmembrane region" description="Helical" evidence="5">
    <location>
        <begin position="59"/>
        <end position="77"/>
    </location>
</feature>
<dbReference type="Pfam" id="PF04279">
    <property type="entry name" value="IspA"/>
    <property type="match status" value="1"/>
</dbReference>
<feature type="transmembrane region" description="Helical" evidence="5">
    <location>
        <begin position="127"/>
        <end position="146"/>
    </location>
</feature>
<evidence type="ECO:0000313" key="6">
    <source>
        <dbReference type="EMBL" id="XDO97888.1"/>
    </source>
</evidence>
<protein>
    <recommendedName>
        <fullName evidence="5">Inner membrane-spanning protein YciB</fullName>
    </recommendedName>
</protein>
<evidence type="ECO:0000256" key="5">
    <source>
        <dbReference type="HAMAP-Rule" id="MF_00189"/>
    </source>
</evidence>
<sequence length="195" mass="21323">MSPKFRPYVRGAVDYGGPLVFFIAYLITRDMIASTWALVAGSAVALAIGFAFERRLAPMPLLAGGAALIFGALTLIFHDARFVKMKPTFLNTAFAVFLLGGVMLKKNPLKVLLGEAVSLPEDSWRTLTLRYGVFFLCVAVLNEVVWRTQPEATWVVFRFPGLQILALAFSAAQVPLMMKGMKAMEAVEAPPPPVE</sequence>
<evidence type="ECO:0000256" key="2">
    <source>
        <dbReference type="ARBA" id="ARBA00022692"/>
    </source>
</evidence>
<comment type="function">
    <text evidence="5">Plays a role in cell envelope biogenesis, maintenance of cell envelope integrity and membrane homeostasis.</text>
</comment>
<dbReference type="EMBL" id="CP158375">
    <property type="protein sequence ID" value="XDO97888.1"/>
    <property type="molecule type" value="Genomic_DNA"/>
</dbReference>
<dbReference type="AlphaFoldDB" id="A0AB39KVX5"/>
<reference evidence="6" key="1">
    <citation type="submission" date="2024-06" db="EMBL/GenBank/DDBJ databases">
        <title>Caulobacter inopinatus, sp. nov.</title>
        <authorList>
            <person name="Donachie S.P."/>
        </authorList>
    </citation>
    <scope>NUCLEOTIDE SEQUENCE</scope>
    <source>
        <strain evidence="6">73W</strain>
    </source>
</reference>
<dbReference type="GO" id="GO:0005886">
    <property type="term" value="C:plasma membrane"/>
    <property type="evidence" value="ECO:0007669"/>
    <property type="project" value="UniProtKB-SubCell"/>
</dbReference>
<dbReference type="HAMAP" id="MF_00189">
    <property type="entry name" value="YciB"/>
    <property type="match status" value="1"/>
</dbReference>
<evidence type="ECO:0000256" key="3">
    <source>
        <dbReference type="ARBA" id="ARBA00022989"/>
    </source>
</evidence>
<dbReference type="InterPro" id="IPR006008">
    <property type="entry name" value="YciB"/>
</dbReference>
<keyword evidence="4 5" id="KW-0472">Membrane</keyword>
<accession>A0AB39KVX5</accession>